<dbReference type="Gene3D" id="3.90.850.10">
    <property type="entry name" value="Fumarylacetoacetase-like, C-terminal domain"/>
    <property type="match status" value="1"/>
</dbReference>
<keyword evidence="4" id="KW-1185">Reference proteome</keyword>
<organism evidence="3 4">
    <name type="scientific">Rosa chinensis</name>
    <name type="common">China rose</name>
    <dbReference type="NCBI Taxonomy" id="74649"/>
    <lineage>
        <taxon>Eukaryota</taxon>
        <taxon>Viridiplantae</taxon>
        <taxon>Streptophyta</taxon>
        <taxon>Embryophyta</taxon>
        <taxon>Tracheophyta</taxon>
        <taxon>Spermatophyta</taxon>
        <taxon>Magnoliopsida</taxon>
        <taxon>eudicotyledons</taxon>
        <taxon>Gunneridae</taxon>
        <taxon>Pentapetalae</taxon>
        <taxon>rosids</taxon>
        <taxon>fabids</taxon>
        <taxon>Rosales</taxon>
        <taxon>Rosaceae</taxon>
        <taxon>Rosoideae</taxon>
        <taxon>Rosoideae incertae sedis</taxon>
        <taxon>Rosa</taxon>
    </lineage>
</organism>
<dbReference type="SUPFAM" id="SSF56529">
    <property type="entry name" value="FAH"/>
    <property type="match status" value="1"/>
</dbReference>
<dbReference type="InterPro" id="IPR005959">
    <property type="entry name" value="Fumarylacetoacetase"/>
</dbReference>
<dbReference type="EC" id="3.7.1.2" evidence="2"/>
<evidence type="ECO:0000313" key="3">
    <source>
        <dbReference type="EMBL" id="PRQ28492.1"/>
    </source>
</evidence>
<dbReference type="PANTHER" id="PTHR43069:SF2">
    <property type="entry name" value="FUMARYLACETOACETASE"/>
    <property type="match status" value="1"/>
</dbReference>
<comment type="caution">
    <text evidence="3">The sequence shown here is derived from an EMBL/GenBank/DDBJ whole genome shotgun (WGS) entry which is preliminary data.</text>
</comment>
<dbReference type="STRING" id="74649.A0A2P6Q2T7"/>
<keyword evidence="2" id="KW-0460">Magnesium</keyword>
<dbReference type="GO" id="GO:1902000">
    <property type="term" value="P:homogentisate catabolic process"/>
    <property type="evidence" value="ECO:0007669"/>
    <property type="project" value="TreeGrafter"/>
</dbReference>
<comment type="catalytic activity">
    <reaction evidence="2">
        <text>4-fumarylacetoacetate + H2O = acetoacetate + fumarate + H(+)</text>
        <dbReference type="Rhea" id="RHEA:10244"/>
        <dbReference type="ChEBI" id="CHEBI:13705"/>
        <dbReference type="ChEBI" id="CHEBI:15377"/>
        <dbReference type="ChEBI" id="CHEBI:15378"/>
        <dbReference type="ChEBI" id="CHEBI:18034"/>
        <dbReference type="ChEBI" id="CHEBI:29806"/>
        <dbReference type="EC" id="3.7.1.2"/>
    </reaction>
</comment>
<accession>A0A2P6Q2T7</accession>
<keyword evidence="2" id="KW-0585">Phenylalanine catabolism</keyword>
<keyword evidence="2" id="KW-0828">Tyrosine catabolism</keyword>
<dbReference type="InterPro" id="IPR036663">
    <property type="entry name" value="Fumarylacetoacetase_C_sf"/>
</dbReference>
<gene>
    <name evidence="3" type="ORF">RchiOBHm_Chr5g0003621</name>
</gene>
<name>A0A2P6Q2T7_ROSCH</name>
<keyword evidence="2 3" id="KW-0378">Hydrolase</keyword>
<protein>
    <recommendedName>
        <fullName evidence="2">Fumarylacetoacetase</fullName>
        <ecNumber evidence="2">3.7.1.2</ecNumber>
    </recommendedName>
    <alternativeName>
        <fullName evidence="2">Fumarylacetoacetate hydrolase</fullName>
    </alternativeName>
</protein>
<dbReference type="GO" id="GO:0046872">
    <property type="term" value="F:metal ion binding"/>
    <property type="evidence" value="ECO:0007669"/>
    <property type="project" value="UniProtKB-UniRule"/>
</dbReference>
<evidence type="ECO:0000256" key="2">
    <source>
        <dbReference type="RuleBase" id="RU366008"/>
    </source>
</evidence>
<dbReference type="GO" id="GO:0006559">
    <property type="term" value="P:L-phenylalanine catabolic process"/>
    <property type="evidence" value="ECO:0007669"/>
    <property type="project" value="UniProtKB-UniRule"/>
</dbReference>
<dbReference type="Proteomes" id="UP000238479">
    <property type="component" value="Chromosome 5"/>
</dbReference>
<sequence>MSSTLLKKTYGFVLFIISNCVPFVNICQLSATHLHNLDIASAASTPYLTINGCNLRPGDLLGTGTISGPEPESYGNLLELTWDKPLSLNDVTRKFLEDGDEVIITGFSKGNGYKVGFGKCSGKIVPPP</sequence>
<keyword evidence="2" id="KW-0106">Calcium</keyword>
<feature type="binding site" evidence="1">
    <location>
        <position position="65"/>
    </location>
    <ligand>
        <name>substrate</name>
    </ligand>
</feature>
<dbReference type="PANTHER" id="PTHR43069">
    <property type="entry name" value="FUMARYLACETOACETASE"/>
    <property type="match status" value="1"/>
</dbReference>
<comment type="pathway">
    <text evidence="2">Amino-acid degradation; L-phenylalanine degradation; acetoacetate and fumarate from L-phenylalanine: step 6/6.</text>
</comment>
<dbReference type="GO" id="GO:0006572">
    <property type="term" value="P:L-tyrosine catabolic process"/>
    <property type="evidence" value="ECO:0007669"/>
    <property type="project" value="UniProtKB-UniRule"/>
</dbReference>
<dbReference type="GO" id="GO:0004334">
    <property type="term" value="F:fumarylacetoacetase activity"/>
    <property type="evidence" value="ECO:0007669"/>
    <property type="project" value="UniProtKB-UniRule"/>
</dbReference>
<comment type="cofactor">
    <cofactor evidence="2">
        <name>Mg(2+)</name>
        <dbReference type="ChEBI" id="CHEBI:18420"/>
    </cofactor>
    <cofactor evidence="2">
        <name>Ca(2+)</name>
        <dbReference type="ChEBI" id="CHEBI:29108"/>
    </cofactor>
</comment>
<dbReference type="UniPathway" id="UPA00139">
    <property type="reaction ID" value="UER00341"/>
</dbReference>
<dbReference type="EMBL" id="PDCK01000043">
    <property type="protein sequence ID" value="PRQ28492.1"/>
    <property type="molecule type" value="Genomic_DNA"/>
</dbReference>
<dbReference type="Gramene" id="PRQ28492">
    <property type="protein sequence ID" value="PRQ28492"/>
    <property type="gene ID" value="RchiOBHm_Chr5g0003621"/>
</dbReference>
<dbReference type="AlphaFoldDB" id="A0A2P6Q2T7"/>
<evidence type="ECO:0000313" key="4">
    <source>
        <dbReference type="Proteomes" id="UP000238479"/>
    </source>
</evidence>
<comment type="similarity">
    <text evidence="2">Belongs to the FAH family.</text>
</comment>
<evidence type="ECO:0000256" key="1">
    <source>
        <dbReference type="PIRSR" id="PIRSR605959-2"/>
    </source>
</evidence>
<proteinExistence type="inferred from homology"/>
<reference evidence="3 4" key="1">
    <citation type="journal article" date="2018" name="Nat. Genet.">
        <title>The Rosa genome provides new insights in the design of modern roses.</title>
        <authorList>
            <person name="Bendahmane M."/>
        </authorList>
    </citation>
    <scope>NUCLEOTIDE SEQUENCE [LARGE SCALE GENOMIC DNA]</scope>
    <source>
        <strain evidence="4">cv. Old Blush</strain>
    </source>
</reference>
<keyword evidence="2" id="KW-0479">Metal-binding</keyword>